<dbReference type="SUPFAM" id="SSF55785">
    <property type="entry name" value="PYP-like sensor domain (PAS domain)"/>
    <property type="match status" value="1"/>
</dbReference>
<dbReference type="SUPFAM" id="SSF55073">
    <property type="entry name" value="Nucleotide cyclase"/>
    <property type="match status" value="1"/>
</dbReference>
<dbReference type="CDD" id="cd00130">
    <property type="entry name" value="PAS"/>
    <property type="match status" value="1"/>
</dbReference>
<dbReference type="PANTHER" id="PTHR44757:SF2">
    <property type="entry name" value="BIOFILM ARCHITECTURE MAINTENANCE PROTEIN MBAA"/>
    <property type="match status" value="1"/>
</dbReference>
<evidence type="ECO:0000256" key="1">
    <source>
        <dbReference type="SAM" id="Phobius"/>
    </source>
</evidence>
<organism evidence="5 6">
    <name type="scientific">Algicella marina</name>
    <dbReference type="NCBI Taxonomy" id="2683284"/>
    <lineage>
        <taxon>Bacteria</taxon>
        <taxon>Pseudomonadati</taxon>
        <taxon>Pseudomonadota</taxon>
        <taxon>Alphaproteobacteria</taxon>
        <taxon>Rhodobacterales</taxon>
        <taxon>Paracoccaceae</taxon>
        <taxon>Algicella</taxon>
    </lineage>
</organism>
<feature type="domain" description="PAS" evidence="2">
    <location>
        <begin position="80"/>
        <end position="120"/>
    </location>
</feature>
<dbReference type="InterPro" id="IPR029787">
    <property type="entry name" value="Nucleotide_cyclase"/>
</dbReference>
<feature type="domain" description="GGDEF" evidence="4">
    <location>
        <begin position="235"/>
        <end position="368"/>
    </location>
</feature>
<dbReference type="Gene3D" id="3.30.70.270">
    <property type="match status" value="1"/>
</dbReference>
<dbReference type="EMBL" id="CP046620">
    <property type="protein sequence ID" value="QHQ35476.1"/>
    <property type="molecule type" value="Genomic_DNA"/>
</dbReference>
<dbReference type="NCBIfam" id="TIGR00229">
    <property type="entry name" value="sensory_box"/>
    <property type="match status" value="1"/>
</dbReference>
<dbReference type="PROSITE" id="PS50887">
    <property type="entry name" value="GGDEF"/>
    <property type="match status" value="1"/>
</dbReference>
<dbReference type="SMART" id="SM00267">
    <property type="entry name" value="GGDEF"/>
    <property type="match status" value="1"/>
</dbReference>
<dbReference type="Gene3D" id="3.30.450.20">
    <property type="entry name" value="PAS domain"/>
    <property type="match status" value="1"/>
</dbReference>
<dbReference type="InterPro" id="IPR001633">
    <property type="entry name" value="EAL_dom"/>
</dbReference>
<dbReference type="PROSITE" id="PS50883">
    <property type="entry name" value="EAL"/>
    <property type="match status" value="1"/>
</dbReference>
<dbReference type="InterPro" id="IPR035919">
    <property type="entry name" value="EAL_sf"/>
</dbReference>
<dbReference type="Pfam" id="PF00990">
    <property type="entry name" value="GGDEF"/>
    <property type="match status" value="1"/>
</dbReference>
<gene>
    <name evidence="5" type="ORF">GO499_09875</name>
</gene>
<evidence type="ECO:0000313" key="5">
    <source>
        <dbReference type="EMBL" id="QHQ35476.1"/>
    </source>
</evidence>
<dbReference type="NCBIfam" id="TIGR00254">
    <property type="entry name" value="GGDEF"/>
    <property type="match status" value="1"/>
</dbReference>
<dbReference type="SMART" id="SM00091">
    <property type="entry name" value="PAS"/>
    <property type="match status" value="1"/>
</dbReference>
<feature type="domain" description="EAL" evidence="3">
    <location>
        <begin position="377"/>
        <end position="632"/>
    </location>
</feature>
<evidence type="ECO:0000259" key="3">
    <source>
        <dbReference type="PROSITE" id="PS50883"/>
    </source>
</evidence>
<protein>
    <submittedName>
        <fullName evidence="5">EAL domain-containing protein</fullName>
    </submittedName>
</protein>
<dbReference type="InterPro" id="IPR000014">
    <property type="entry name" value="PAS"/>
</dbReference>
<evidence type="ECO:0000259" key="2">
    <source>
        <dbReference type="PROSITE" id="PS50112"/>
    </source>
</evidence>
<dbReference type="CDD" id="cd01949">
    <property type="entry name" value="GGDEF"/>
    <property type="match status" value="1"/>
</dbReference>
<dbReference type="KEGG" id="amaq:GO499_09875"/>
<dbReference type="InterPro" id="IPR035965">
    <property type="entry name" value="PAS-like_dom_sf"/>
</dbReference>
<sequence length="648" mass="71962">MSALTRPSCFTGKRHRRCTSEREGPMPTLTAALLILCAGVLLGCTVTHLGHRTLRRWKARRVHPVDPGDALQIAARYAKDGIVIQDMEGRVEWINPGFTDMTGRHLDELQGRTLESIILPVQQAAQPGRHRPTPPDPHCIGTGKLKIRRCRRSDGSEFWVQTRTSLTDASETMQKKAVVVCRDVSEQVTREHALLRAERELKEQTERDFLTGTANRSKLNTFLGASLKQAATDGNRVGLIALDLDRFKIINDEIGHAAGDAVLVHAAAIMHDAVSMDDVVCRTGGDEFILVCPAVRGFDDLVQVGRTILENVSRSFTWEGQEIDFGVSIGIALSDEGYNDIDVLLRKVDMALYSAKENGRGRIVCFDEAFRKQFNSLQRQKLDFVKSVRSQSFEMMFQPLVDAQTMRPVGFETLIRWRHPTRGLVEPGNFLGLADELDLTEKMDRIAIGLALDGAVRLRDHWPEKFGIGINISPAMLSRADFVDILKWEIDLRNLSPSQVVIEVLETTIIGQENEGAMRTIAALKDAGIAVALDDFGTGYAGLAHLAHLSFRYVKIDKSLVFDITTNEKSRVITEAIVGLCHQLDRKMVAEGVETEEQADLLRHLKADLLQGFGIARPMPLDRAVEWLEAQKATRAAPPAEDSLGRSA</sequence>
<dbReference type="CDD" id="cd01948">
    <property type="entry name" value="EAL"/>
    <property type="match status" value="1"/>
</dbReference>
<name>A0A6P1T1Z6_9RHOB</name>
<reference evidence="5 6" key="1">
    <citation type="submission" date="2019-12" db="EMBL/GenBank/DDBJ databases">
        <title>Complete genome sequence of Algicella marina strain 9Alg 56(T) isolated from the red alga Tichocarpus crinitus.</title>
        <authorList>
            <person name="Kim S.-G."/>
            <person name="Nedashkovskaya O.I."/>
        </authorList>
    </citation>
    <scope>NUCLEOTIDE SEQUENCE [LARGE SCALE GENOMIC DNA]</scope>
    <source>
        <strain evidence="5 6">9Alg 56</strain>
    </source>
</reference>
<keyword evidence="6" id="KW-1185">Reference proteome</keyword>
<dbReference type="SMART" id="SM00052">
    <property type="entry name" value="EAL"/>
    <property type="match status" value="1"/>
</dbReference>
<keyword evidence="1" id="KW-1133">Transmembrane helix</keyword>
<keyword evidence="1" id="KW-0472">Membrane</keyword>
<keyword evidence="1" id="KW-0812">Transmembrane</keyword>
<dbReference type="PROSITE" id="PS50112">
    <property type="entry name" value="PAS"/>
    <property type="match status" value="1"/>
</dbReference>
<evidence type="ECO:0000259" key="4">
    <source>
        <dbReference type="PROSITE" id="PS50887"/>
    </source>
</evidence>
<feature type="transmembrane region" description="Helical" evidence="1">
    <location>
        <begin position="29"/>
        <end position="51"/>
    </location>
</feature>
<dbReference type="InterPro" id="IPR000160">
    <property type="entry name" value="GGDEF_dom"/>
</dbReference>
<dbReference type="PANTHER" id="PTHR44757">
    <property type="entry name" value="DIGUANYLATE CYCLASE DGCP"/>
    <property type="match status" value="1"/>
</dbReference>
<dbReference type="Gene3D" id="3.20.20.450">
    <property type="entry name" value="EAL domain"/>
    <property type="match status" value="1"/>
</dbReference>
<dbReference type="InterPro" id="IPR052155">
    <property type="entry name" value="Biofilm_reg_signaling"/>
</dbReference>
<dbReference type="SUPFAM" id="SSF141868">
    <property type="entry name" value="EAL domain-like"/>
    <property type="match status" value="1"/>
</dbReference>
<dbReference type="Pfam" id="PF13426">
    <property type="entry name" value="PAS_9"/>
    <property type="match status" value="1"/>
</dbReference>
<dbReference type="InterPro" id="IPR043128">
    <property type="entry name" value="Rev_trsase/Diguanyl_cyclase"/>
</dbReference>
<dbReference type="AlphaFoldDB" id="A0A6P1T1Z6"/>
<proteinExistence type="predicted"/>
<dbReference type="Pfam" id="PF00563">
    <property type="entry name" value="EAL"/>
    <property type="match status" value="1"/>
</dbReference>
<accession>A0A6P1T1Z6</accession>
<dbReference type="Proteomes" id="UP000464495">
    <property type="component" value="Chromosome"/>
</dbReference>
<evidence type="ECO:0000313" key="6">
    <source>
        <dbReference type="Proteomes" id="UP000464495"/>
    </source>
</evidence>